<sequence>MMNWKRSRAMGQQRDTEAVKIDKEELSEEGEFKFSDELRCTMDKIIQGIRESMARGREAKVWLMKYLENDRCHHESSSQKG</sequence>
<comment type="caution">
    <text evidence="2">The sequence shown here is derived from an EMBL/GenBank/DDBJ whole genome shotgun (WGS) entry which is preliminary data.</text>
</comment>
<dbReference type="EMBL" id="CAXIEN010000115">
    <property type="protein sequence ID" value="CAL1278737.1"/>
    <property type="molecule type" value="Genomic_DNA"/>
</dbReference>
<accession>A0AAV2A3Z4</accession>
<name>A0AAV2A3Z4_9ARAC</name>
<gene>
    <name evidence="2" type="ORF">LARSCL_LOCUS9959</name>
</gene>
<evidence type="ECO:0000256" key="1">
    <source>
        <dbReference type="SAM" id="MobiDB-lite"/>
    </source>
</evidence>
<organism evidence="2 3">
    <name type="scientific">Larinioides sclopetarius</name>
    <dbReference type="NCBI Taxonomy" id="280406"/>
    <lineage>
        <taxon>Eukaryota</taxon>
        <taxon>Metazoa</taxon>
        <taxon>Ecdysozoa</taxon>
        <taxon>Arthropoda</taxon>
        <taxon>Chelicerata</taxon>
        <taxon>Arachnida</taxon>
        <taxon>Araneae</taxon>
        <taxon>Araneomorphae</taxon>
        <taxon>Entelegynae</taxon>
        <taxon>Araneoidea</taxon>
        <taxon>Araneidae</taxon>
        <taxon>Larinioides</taxon>
    </lineage>
</organism>
<dbReference type="AlphaFoldDB" id="A0AAV2A3Z4"/>
<reference evidence="2 3" key="1">
    <citation type="submission" date="2024-04" db="EMBL/GenBank/DDBJ databases">
        <authorList>
            <person name="Rising A."/>
            <person name="Reimegard J."/>
            <person name="Sonavane S."/>
            <person name="Akerstrom W."/>
            <person name="Nylinder S."/>
            <person name="Hedman E."/>
            <person name="Kallberg Y."/>
        </authorList>
    </citation>
    <scope>NUCLEOTIDE SEQUENCE [LARGE SCALE GENOMIC DNA]</scope>
</reference>
<proteinExistence type="predicted"/>
<evidence type="ECO:0000313" key="2">
    <source>
        <dbReference type="EMBL" id="CAL1278737.1"/>
    </source>
</evidence>
<feature type="region of interest" description="Disordered" evidence="1">
    <location>
        <begin position="1"/>
        <end position="22"/>
    </location>
</feature>
<dbReference type="Proteomes" id="UP001497382">
    <property type="component" value="Unassembled WGS sequence"/>
</dbReference>
<keyword evidence="3" id="KW-1185">Reference proteome</keyword>
<evidence type="ECO:0000313" key="3">
    <source>
        <dbReference type="Proteomes" id="UP001497382"/>
    </source>
</evidence>
<protein>
    <submittedName>
        <fullName evidence="2">Uncharacterized protein</fullName>
    </submittedName>
</protein>